<dbReference type="AlphaFoldDB" id="A0AAU8BL99"/>
<dbReference type="KEGG" id="vck:PG915_05555"/>
<dbReference type="SUPFAM" id="SSF52540">
    <property type="entry name" value="P-loop containing nucleoside triphosphate hydrolases"/>
    <property type="match status" value="1"/>
</dbReference>
<name>A0AAU8BL99_9VIBR</name>
<dbReference type="InterPro" id="IPR008868">
    <property type="entry name" value="TniB"/>
</dbReference>
<dbReference type="Pfam" id="PF05621">
    <property type="entry name" value="TniB"/>
    <property type="match status" value="1"/>
</dbReference>
<proteinExistence type="predicted"/>
<sequence>MTTVRRNLERDEVLANYHDSFSIYPEVEKVLSGLEWIMRRRKFGTFAPSMLLTAGTGAGKTATINHFIEKNLSRNEVLITRVRPTLLETLLWMAKELGAYRNSRAKPSEIGLTDCVIETSKRVGLKLLVIEECQELFERTSHNQRQDIRDRLKMISDECHLPIVFVGLHSAGLILEDSQWNRRIMVRRTLPYIKITDEPAIDNYLDVLDALEKAVPLRFKVPLTDVDFAMRLLSASKGVLGEIKELIAAALEVALEKKKDCIDEEDFAAVYEKINDPNDTNPFTVQIDALTIEQIASYENYVTDAETGELCFVKQVFSKLSIQQLVG</sequence>
<dbReference type="EMBL" id="CP115920">
    <property type="protein sequence ID" value="XCD16997.2"/>
    <property type="molecule type" value="Genomic_DNA"/>
</dbReference>
<evidence type="ECO:0000313" key="1">
    <source>
        <dbReference type="EMBL" id="XCD16997.2"/>
    </source>
</evidence>
<reference evidence="1" key="1">
    <citation type="submission" date="2023-01" db="EMBL/GenBank/DDBJ databases">
        <title>Vibrio sp. CB1-14 genome sequencing.</title>
        <authorList>
            <person name="Otstavnykh N."/>
            <person name="Isaeva M."/>
            <person name="Meleshko D."/>
        </authorList>
    </citation>
    <scope>NUCLEOTIDE SEQUENCE</scope>
    <source>
        <strain evidence="1">CB1-14</strain>
    </source>
</reference>
<dbReference type="RefSeq" id="WP_367357779.1">
    <property type="nucleotide sequence ID" value="NZ_CP115920.1"/>
</dbReference>
<dbReference type="InterPro" id="IPR027417">
    <property type="entry name" value="P-loop_NTPase"/>
</dbReference>
<gene>
    <name evidence="1" type="ORF">PG915_05555</name>
</gene>
<accession>A0AAU8BL99</accession>
<organism evidence="1">
    <name type="scientific">Vibrio chaetopteri</name>
    <dbReference type="NCBI Taxonomy" id="3016528"/>
    <lineage>
        <taxon>Bacteria</taxon>
        <taxon>Pseudomonadati</taxon>
        <taxon>Pseudomonadota</taxon>
        <taxon>Gammaproteobacteria</taxon>
        <taxon>Vibrionales</taxon>
        <taxon>Vibrionaceae</taxon>
        <taxon>Vibrio</taxon>
    </lineage>
</organism>
<protein>
    <submittedName>
        <fullName evidence="1">TniB family NTP-binding protein</fullName>
    </submittedName>
</protein>